<dbReference type="RefSeq" id="WP_131047472.1">
    <property type="nucleotide sequence ID" value="NZ_CP041247.1"/>
</dbReference>
<dbReference type="EMBL" id="CP112887">
    <property type="protein sequence ID" value="WBW60395.1"/>
    <property type="molecule type" value="Genomic_DNA"/>
</dbReference>
<dbReference type="Proteomes" id="UP001210130">
    <property type="component" value="Chromosome"/>
</dbReference>
<accession>A0AAJ5UDY0</accession>
<evidence type="ECO:0000256" key="1">
    <source>
        <dbReference type="ARBA" id="ARBA00010526"/>
    </source>
</evidence>
<reference evidence="2 3" key="1">
    <citation type="journal article" date="2023" name="Microbiol. Resour. Announc.">
        <title>Complete Genome Sequence of the First Colistin-Resistant Raoultella electrica Strain.</title>
        <authorList>
            <person name="Aldeia C."/>
            <person name="Campos-Madueno E.I."/>
            <person name="Sendi P."/>
            <person name="Endimiani A."/>
        </authorList>
    </citation>
    <scope>NUCLEOTIDE SEQUENCE [LARGE SCALE GENOMIC DNA]</scope>
    <source>
        <strain evidence="2 3">S2-IND-01-C</strain>
    </source>
</reference>
<sequence>MREKAELPGRMELVRKLRRIHSKETLELVVAHMEEKLPSGQREVLRSAADHRRAELVTGQFFDRVPSYVWRYVR</sequence>
<evidence type="ECO:0000313" key="2">
    <source>
        <dbReference type="EMBL" id="WBW60395.1"/>
    </source>
</evidence>
<dbReference type="Gene3D" id="1.20.1280.40">
    <property type="entry name" value="HHA"/>
    <property type="match status" value="1"/>
</dbReference>
<name>A0AAJ5UDY0_9ENTR</name>
<dbReference type="SUPFAM" id="SSF68989">
    <property type="entry name" value="Hemolysin expression modulating protein HHA"/>
    <property type="match status" value="1"/>
</dbReference>
<dbReference type="AlphaFoldDB" id="A0AAJ5UDY0"/>
<organism evidence="2 3">
    <name type="scientific">Klebsiella electrica</name>
    <dbReference type="NCBI Taxonomy" id="1259973"/>
    <lineage>
        <taxon>Bacteria</taxon>
        <taxon>Pseudomonadati</taxon>
        <taxon>Pseudomonadota</taxon>
        <taxon>Gammaproteobacteria</taxon>
        <taxon>Enterobacterales</taxon>
        <taxon>Enterobacteriaceae</taxon>
        <taxon>Klebsiella/Raoultella group</taxon>
        <taxon>Klebsiella</taxon>
    </lineage>
</organism>
<evidence type="ECO:0000313" key="3">
    <source>
        <dbReference type="Proteomes" id="UP001210130"/>
    </source>
</evidence>
<dbReference type="Pfam" id="PF05321">
    <property type="entry name" value="HHA"/>
    <property type="match status" value="1"/>
</dbReference>
<keyword evidence="3" id="KW-1185">Reference proteome</keyword>
<protein>
    <submittedName>
        <fullName evidence="2">Hha/YmoA family nucleoid-associated regulatory protein</fullName>
    </submittedName>
</protein>
<dbReference type="InterPro" id="IPR007985">
    <property type="entry name" value="Hemolysn_expr_modulating_HHA"/>
</dbReference>
<dbReference type="InterPro" id="IPR036666">
    <property type="entry name" value="HHA_sf"/>
</dbReference>
<proteinExistence type="inferred from homology"/>
<comment type="similarity">
    <text evidence="1">Belongs to the Hha/YmoA/Cnu family.</text>
</comment>
<gene>
    <name evidence="2" type="ORF">OR613_20620</name>
</gene>